<evidence type="ECO:0000313" key="3">
    <source>
        <dbReference type="EMBL" id="BBO19447.1"/>
    </source>
</evidence>
<gene>
    <name evidence="3" type="ORF">DSYM_01460</name>
</gene>
<dbReference type="KEGG" id="ddz:DSYM_01460"/>
<reference evidence="3" key="1">
    <citation type="journal article" name="DNA Res.">
        <title>The physiological potential of anammox bacteria as revealed by their core genome structure.</title>
        <authorList>
            <person name="Okubo T."/>
            <person name="Toyoda A."/>
            <person name="Fukuhara K."/>
            <person name="Uchiyama I."/>
            <person name="Harigaya Y."/>
            <person name="Kuroiwa M."/>
            <person name="Suzuki T."/>
            <person name="Murakami Y."/>
            <person name="Suwa Y."/>
            <person name="Takami H."/>
        </authorList>
    </citation>
    <scope>NUCLEOTIDE SEQUENCE</scope>
    <source>
        <strain evidence="3">317325-3</strain>
    </source>
</reference>
<keyword evidence="2" id="KW-0812">Transmembrane</keyword>
<evidence type="ECO:0000256" key="1">
    <source>
        <dbReference type="SAM" id="MobiDB-lite"/>
    </source>
</evidence>
<feature type="region of interest" description="Disordered" evidence="1">
    <location>
        <begin position="1"/>
        <end position="20"/>
    </location>
</feature>
<evidence type="ECO:0000256" key="2">
    <source>
        <dbReference type="SAM" id="Phobius"/>
    </source>
</evidence>
<dbReference type="Proteomes" id="UP000662914">
    <property type="component" value="Chromosome"/>
</dbReference>
<feature type="transmembrane region" description="Helical" evidence="2">
    <location>
        <begin position="115"/>
        <end position="136"/>
    </location>
</feature>
<dbReference type="NCBIfam" id="NF041043">
    <property type="entry name" value="BPSS1780_fam"/>
    <property type="match status" value="1"/>
</dbReference>
<feature type="transmembrane region" description="Helical" evidence="2">
    <location>
        <begin position="47"/>
        <end position="67"/>
    </location>
</feature>
<organism evidence="3 4">
    <name type="scientific">Candidatus Desulfobacillus denitrificans</name>
    <dbReference type="NCBI Taxonomy" id="2608985"/>
    <lineage>
        <taxon>Bacteria</taxon>
        <taxon>Pseudomonadati</taxon>
        <taxon>Pseudomonadota</taxon>
        <taxon>Betaproteobacteria</taxon>
        <taxon>Candidatus Desulfobacillus</taxon>
    </lineage>
</organism>
<dbReference type="EMBL" id="AP021857">
    <property type="protein sequence ID" value="BBO19447.1"/>
    <property type="molecule type" value="Genomic_DNA"/>
</dbReference>
<keyword evidence="2" id="KW-1133">Transmembrane helix</keyword>
<name>A0A809RSK8_9PROT</name>
<dbReference type="AlphaFoldDB" id="A0A809RSK8"/>
<protein>
    <recommendedName>
        <fullName evidence="5">Glycerophosphoryl diester phosphodiesterase membrane domain-containing protein</fullName>
    </recommendedName>
</protein>
<evidence type="ECO:0008006" key="5">
    <source>
        <dbReference type="Google" id="ProtNLM"/>
    </source>
</evidence>
<accession>A0A809RSK8</accession>
<keyword evidence="2" id="KW-0472">Membrane</keyword>
<dbReference type="InterPro" id="IPR047798">
    <property type="entry name" value="BPSS1780-like"/>
</dbReference>
<feature type="transmembrane region" description="Helical" evidence="2">
    <location>
        <begin position="156"/>
        <end position="187"/>
    </location>
</feature>
<evidence type="ECO:0000313" key="4">
    <source>
        <dbReference type="Proteomes" id="UP000662914"/>
    </source>
</evidence>
<sequence length="252" mass="26333">MAEQNPFLVPGGDAGQGGSFDPGGRSVAAGRGIEWLKQGWQLFTKNPGMWIAIAVILMVVFIVLSFIPVIGGLAAQFLMPVFAGGILLGCKSLSEGGEFGIDTLFAGFKQNTTNLVLVGVFYLVGVIAITVLVFLIGGGAALTGGLIGRGPGVGMAIGGFFVALLVMLALMVPLAMAVWFAPALVVFRDIAPLEAMKASFFACLKNIVPFLVYGVIVFVLCVVAMIPFGLGMLVMVPVLMGALYSSYVEIFE</sequence>
<proteinExistence type="predicted"/>
<feature type="transmembrane region" description="Helical" evidence="2">
    <location>
        <begin position="207"/>
        <end position="226"/>
    </location>
</feature>